<dbReference type="Proteomes" id="UP001367508">
    <property type="component" value="Unassembled WGS sequence"/>
</dbReference>
<dbReference type="AlphaFoldDB" id="A0AAN9KCU8"/>
<evidence type="ECO:0000313" key="1">
    <source>
        <dbReference type="EMBL" id="KAK7314363.1"/>
    </source>
</evidence>
<organism evidence="1 2">
    <name type="scientific">Canavalia gladiata</name>
    <name type="common">Sword bean</name>
    <name type="synonym">Dolichos gladiatus</name>
    <dbReference type="NCBI Taxonomy" id="3824"/>
    <lineage>
        <taxon>Eukaryota</taxon>
        <taxon>Viridiplantae</taxon>
        <taxon>Streptophyta</taxon>
        <taxon>Embryophyta</taxon>
        <taxon>Tracheophyta</taxon>
        <taxon>Spermatophyta</taxon>
        <taxon>Magnoliopsida</taxon>
        <taxon>eudicotyledons</taxon>
        <taxon>Gunneridae</taxon>
        <taxon>Pentapetalae</taxon>
        <taxon>rosids</taxon>
        <taxon>fabids</taxon>
        <taxon>Fabales</taxon>
        <taxon>Fabaceae</taxon>
        <taxon>Papilionoideae</taxon>
        <taxon>50 kb inversion clade</taxon>
        <taxon>NPAAA clade</taxon>
        <taxon>indigoferoid/millettioid clade</taxon>
        <taxon>Phaseoleae</taxon>
        <taxon>Canavalia</taxon>
    </lineage>
</organism>
<comment type="caution">
    <text evidence="1">The sequence shown here is derived from an EMBL/GenBank/DDBJ whole genome shotgun (WGS) entry which is preliminary data.</text>
</comment>
<evidence type="ECO:0000313" key="2">
    <source>
        <dbReference type="Proteomes" id="UP001367508"/>
    </source>
</evidence>
<protein>
    <submittedName>
        <fullName evidence="1">Uncharacterized protein</fullName>
    </submittedName>
</protein>
<proteinExistence type="predicted"/>
<sequence>MWFDDINLVFASNVVLALARLLKSIIDFAKSQLSTNAQLWNSCPSLVLPSTFSSSSITAPVHGNNVIPSGLSASMFDMF</sequence>
<reference evidence="1 2" key="1">
    <citation type="submission" date="2024-01" db="EMBL/GenBank/DDBJ databases">
        <title>The genomes of 5 underutilized Papilionoideae crops provide insights into root nodulation and disease resistanc.</title>
        <authorList>
            <person name="Jiang F."/>
        </authorList>
    </citation>
    <scope>NUCLEOTIDE SEQUENCE [LARGE SCALE GENOMIC DNA]</scope>
    <source>
        <strain evidence="1">LVBAO_FW01</strain>
        <tissue evidence="1">Leaves</tissue>
    </source>
</reference>
<accession>A0AAN9KCU8</accession>
<name>A0AAN9KCU8_CANGL</name>
<keyword evidence="2" id="KW-1185">Reference proteome</keyword>
<gene>
    <name evidence="1" type="ORF">VNO77_32883</name>
</gene>
<dbReference type="EMBL" id="JAYMYQ010000008">
    <property type="protein sequence ID" value="KAK7314363.1"/>
    <property type="molecule type" value="Genomic_DNA"/>
</dbReference>